<dbReference type="InterPro" id="IPR022357">
    <property type="entry name" value="MIP_CS"/>
</dbReference>
<dbReference type="PANTHER" id="PTHR43829">
    <property type="entry name" value="AQUAPORIN OR AQUAGLYCEROPORIN RELATED"/>
    <property type="match status" value="1"/>
</dbReference>
<dbReference type="InterPro" id="IPR000425">
    <property type="entry name" value="MIP"/>
</dbReference>
<evidence type="ECO:0000256" key="2">
    <source>
        <dbReference type="ARBA" id="ARBA00006175"/>
    </source>
</evidence>
<evidence type="ECO:0000256" key="6">
    <source>
        <dbReference type="ARBA" id="ARBA00023136"/>
    </source>
</evidence>
<proteinExistence type="inferred from homology"/>
<dbReference type="Proteomes" id="UP000053099">
    <property type="component" value="Unassembled WGS sequence"/>
</dbReference>
<dbReference type="Gene3D" id="1.20.1080.10">
    <property type="entry name" value="Glycerol uptake facilitator protein"/>
    <property type="match status" value="1"/>
</dbReference>
<comment type="caution">
    <text evidence="9">The sequence shown here is derived from an EMBL/GenBank/DDBJ whole genome shotgun (WGS) entry which is preliminary data.</text>
</comment>
<evidence type="ECO:0000256" key="8">
    <source>
        <dbReference type="SAM" id="Phobius"/>
    </source>
</evidence>
<organism evidence="9 10">
    <name type="scientific">Thermus scotoductus</name>
    <dbReference type="NCBI Taxonomy" id="37636"/>
    <lineage>
        <taxon>Bacteria</taxon>
        <taxon>Thermotogati</taxon>
        <taxon>Deinococcota</taxon>
        <taxon>Deinococci</taxon>
        <taxon>Thermales</taxon>
        <taxon>Thermaceae</taxon>
        <taxon>Thermus</taxon>
    </lineage>
</organism>
<evidence type="ECO:0000256" key="3">
    <source>
        <dbReference type="ARBA" id="ARBA00022448"/>
    </source>
</evidence>
<comment type="similarity">
    <text evidence="2 7">Belongs to the MIP/aquaporin (TC 1.A.8) family.</text>
</comment>
<protein>
    <submittedName>
        <fullName evidence="9">Glycerol transporter</fullName>
    </submittedName>
</protein>
<comment type="subcellular location">
    <subcellularLocation>
        <location evidence="1">Membrane</location>
        <topology evidence="1">Multi-pass membrane protein</topology>
    </subcellularLocation>
</comment>
<dbReference type="SUPFAM" id="SSF81338">
    <property type="entry name" value="Aquaporin-like"/>
    <property type="match status" value="1"/>
</dbReference>
<reference evidence="9 10" key="1">
    <citation type="submission" date="2015-09" db="EMBL/GenBank/DDBJ databases">
        <title>Draft genome sequence of Thermus scotoductus strain K1 isolated from a geothermal spring in Nagorno-Karabakh, Armenia.</title>
        <authorList>
            <person name="Saghatelyan A."/>
            <person name="Poghosyan L."/>
            <person name="Panosyan H."/>
            <person name="Birkeland N.-K."/>
        </authorList>
    </citation>
    <scope>NUCLEOTIDE SEQUENCE [LARGE SCALE GENOMIC DNA]</scope>
    <source>
        <strain evidence="9 10">K1</strain>
    </source>
</reference>
<dbReference type="PANTHER" id="PTHR43829:SF9">
    <property type="entry name" value="AQUAPORIN-9"/>
    <property type="match status" value="1"/>
</dbReference>
<keyword evidence="6 8" id="KW-0472">Membrane</keyword>
<dbReference type="PRINTS" id="PR00783">
    <property type="entry name" value="MINTRINSICP"/>
</dbReference>
<feature type="transmembrane region" description="Helical" evidence="8">
    <location>
        <begin position="136"/>
        <end position="160"/>
    </location>
</feature>
<keyword evidence="4 7" id="KW-0812">Transmembrane</keyword>
<evidence type="ECO:0000256" key="4">
    <source>
        <dbReference type="ARBA" id="ARBA00022692"/>
    </source>
</evidence>
<name>A0A0N1KPB8_THESC</name>
<feature type="transmembrane region" description="Helical" evidence="8">
    <location>
        <begin position="210"/>
        <end position="233"/>
    </location>
</feature>
<gene>
    <name evidence="9" type="ORF">AN926_07220</name>
</gene>
<evidence type="ECO:0000313" key="9">
    <source>
        <dbReference type="EMBL" id="KPD30367.1"/>
    </source>
</evidence>
<sequence length="238" mass="24468">MRIVGRAFVGEVLGTLLLVLLTVGSAANAVLQPRLSPGAYGYDSLALGSGLAVLVGVLASRSLSGAHLNPAVTLALAAGRLFPWRFVPLYLVAQFLGGFLGALGAFVAYREGLLAQGMPNVFSTGPGFLRTEPEALYAWTGPAVAETLGTFALMSVILAAGKDGRMVTLWLALTVAAVGYGLGGPGGFALNPARDLAPRFLAWILGVEGAASPYLLVPALFPILGALGAVAMYRALDR</sequence>
<dbReference type="InterPro" id="IPR023271">
    <property type="entry name" value="Aquaporin-like"/>
</dbReference>
<dbReference type="InterPro" id="IPR050363">
    <property type="entry name" value="MIP/Aquaporin"/>
</dbReference>
<keyword evidence="3 7" id="KW-0813">Transport</keyword>
<accession>A0A0N1KPB8</accession>
<feature type="transmembrane region" description="Helical" evidence="8">
    <location>
        <begin position="167"/>
        <end position="190"/>
    </location>
</feature>
<evidence type="ECO:0000256" key="1">
    <source>
        <dbReference type="ARBA" id="ARBA00004141"/>
    </source>
</evidence>
<dbReference type="PROSITE" id="PS00221">
    <property type="entry name" value="MIP"/>
    <property type="match status" value="1"/>
</dbReference>
<evidence type="ECO:0000256" key="7">
    <source>
        <dbReference type="RuleBase" id="RU000477"/>
    </source>
</evidence>
<dbReference type="AlphaFoldDB" id="A0A0N1KPB8"/>
<dbReference type="Pfam" id="PF00230">
    <property type="entry name" value="MIP"/>
    <property type="match status" value="1"/>
</dbReference>
<evidence type="ECO:0000313" key="10">
    <source>
        <dbReference type="Proteomes" id="UP000053099"/>
    </source>
</evidence>
<feature type="transmembrane region" description="Helical" evidence="8">
    <location>
        <begin position="39"/>
        <end position="59"/>
    </location>
</feature>
<keyword evidence="5 8" id="KW-1133">Transmembrane helix</keyword>
<evidence type="ECO:0000256" key="5">
    <source>
        <dbReference type="ARBA" id="ARBA00022989"/>
    </source>
</evidence>
<feature type="transmembrane region" description="Helical" evidence="8">
    <location>
        <begin position="89"/>
        <end position="109"/>
    </location>
</feature>
<dbReference type="GO" id="GO:0015254">
    <property type="term" value="F:glycerol channel activity"/>
    <property type="evidence" value="ECO:0007669"/>
    <property type="project" value="TreeGrafter"/>
</dbReference>
<dbReference type="PATRIC" id="fig|37636.3.peg.516"/>
<dbReference type="GO" id="GO:0005886">
    <property type="term" value="C:plasma membrane"/>
    <property type="evidence" value="ECO:0007669"/>
    <property type="project" value="TreeGrafter"/>
</dbReference>
<dbReference type="EMBL" id="LJJR01000018">
    <property type="protein sequence ID" value="KPD30367.1"/>
    <property type="molecule type" value="Genomic_DNA"/>
</dbReference>